<protein>
    <recommendedName>
        <fullName evidence="3">Lipoprotein</fullName>
    </recommendedName>
</protein>
<accession>A0ABY0IG27</accession>
<comment type="caution">
    <text evidence="1">The sequence shown here is derived from an EMBL/GenBank/DDBJ whole genome shotgun (WGS) entry which is preliminary data.</text>
</comment>
<proteinExistence type="predicted"/>
<dbReference type="Proteomes" id="UP000443582">
    <property type="component" value="Unassembled WGS sequence"/>
</dbReference>
<sequence length="263" mass="31391">MKQVLYFLFLFVFLSSCSYRETILRKAPDFLSDKIEDYLELDEAQEEELRSQVTSSFFEHHKEVIILRKILADYDITKDSLRKQVVKGYPPYSRVLKDVNAISIEVLSKLDSKQRKELVEKQKKANEKRETDLKSYKKRGVDRLSRLFGELTPKQDILVEKLVVDYLKKKENLKASSAWRKKFVETLKIDDQIAYQEALKRNFSDVENLKQVLKDNEYFFKFFDEFQKSLTSKQVEKFNKKKQEVLAWIDLYLKIYKTPINHT</sequence>
<gene>
    <name evidence="1" type="ORF">DAY19_07215</name>
</gene>
<evidence type="ECO:0000313" key="1">
    <source>
        <dbReference type="EMBL" id="RZF21469.1"/>
    </source>
</evidence>
<evidence type="ECO:0008006" key="3">
    <source>
        <dbReference type="Google" id="ProtNLM"/>
    </source>
</evidence>
<dbReference type="EMBL" id="QDKL01000002">
    <property type="protein sequence ID" value="RZF21469.1"/>
    <property type="molecule type" value="Genomic_DNA"/>
</dbReference>
<evidence type="ECO:0000313" key="2">
    <source>
        <dbReference type="Proteomes" id="UP000443582"/>
    </source>
</evidence>
<dbReference type="PROSITE" id="PS51257">
    <property type="entry name" value="PROKAR_LIPOPROTEIN"/>
    <property type="match status" value="1"/>
</dbReference>
<name>A0ABY0IG27_9BACT</name>
<reference evidence="2" key="1">
    <citation type="journal article" date="2019" name="Int. J. Syst. Evol. Microbiol.">
        <title>Halobacteriovorax valvorus sp. nov., a novel prokaryotic predator isolated from coastal seawater of China.</title>
        <authorList>
            <person name="Chen M.-X."/>
        </authorList>
    </citation>
    <scope>NUCLEOTIDE SEQUENCE [LARGE SCALE GENOMIC DNA]</scope>
    <source>
        <strain evidence="2">BL9</strain>
    </source>
</reference>
<keyword evidence="2" id="KW-1185">Reference proteome</keyword>
<dbReference type="RefSeq" id="WP_115360888.1">
    <property type="nucleotide sequence ID" value="NZ_QDKL01000002.1"/>
</dbReference>
<organism evidence="1 2">
    <name type="scientific">Halobacteriovorax vibrionivorans</name>
    <dbReference type="NCBI Taxonomy" id="2152716"/>
    <lineage>
        <taxon>Bacteria</taxon>
        <taxon>Pseudomonadati</taxon>
        <taxon>Bdellovibrionota</taxon>
        <taxon>Bacteriovoracia</taxon>
        <taxon>Bacteriovoracales</taxon>
        <taxon>Halobacteriovoraceae</taxon>
        <taxon>Halobacteriovorax</taxon>
    </lineage>
</organism>